<reference evidence="1 2" key="1">
    <citation type="submission" date="2012-06" db="EMBL/GenBank/DDBJ databases">
        <title>The complete chromosome of genome of Turneriella parva DSM 21527.</title>
        <authorList>
            <consortium name="US DOE Joint Genome Institute (JGI-PGF)"/>
            <person name="Lucas S."/>
            <person name="Han J."/>
            <person name="Lapidus A."/>
            <person name="Bruce D."/>
            <person name="Goodwin L."/>
            <person name="Pitluck S."/>
            <person name="Peters L."/>
            <person name="Kyrpides N."/>
            <person name="Mavromatis K."/>
            <person name="Ivanova N."/>
            <person name="Mikhailova N."/>
            <person name="Chertkov O."/>
            <person name="Detter J.C."/>
            <person name="Tapia R."/>
            <person name="Han C."/>
            <person name="Land M."/>
            <person name="Hauser L."/>
            <person name="Markowitz V."/>
            <person name="Cheng J.-F."/>
            <person name="Hugenholtz P."/>
            <person name="Woyke T."/>
            <person name="Wu D."/>
            <person name="Gronow S."/>
            <person name="Wellnitz S."/>
            <person name="Brambilla E."/>
            <person name="Klenk H.-P."/>
            <person name="Eisen J.A."/>
        </authorList>
    </citation>
    <scope>NUCLEOTIDE SEQUENCE [LARGE SCALE GENOMIC DNA]</scope>
    <source>
        <strain evidence="2">ATCC BAA-1111 / DSM 21527 / NCTC 11395 / H</strain>
    </source>
</reference>
<evidence type="ECO:0000313" key="1">
    <source>
        <dbReference type="EMBL" id="AFM11036.1"/>
    </source>
</evidence>
<proteinExistence type="predicted"/>
<gene>
    <name evidence="1" type="ordered locus">Turpa_0380</name>
</gene>
<evidence type="ECO:0000313" key="2">
    <source>
        <dbReference type="Proteomes" id="UP000006048"/>
    </source>
</evidence>
<dbReference type="Proteomes" id="UP000006048">
    <property type="component" value="Chromosome"/>
</dbReference>
<dbReference type="STRING" id="869212.Turpa_0380"/>
<dbReference type="HOGENOM" id="CLU_2037060_0_0_12"/>
<protein>
    <submittedName>
        <fullName evidence="1">Uncharacterized protein</fullName>
    </submittedName>
</protein>
<accession>I4B179</accession>
<dbReference type="KEGG" id="tpx:Turpa_0380"/>
<sequence length="121" mass="13659">MLFACIALANCLSMDKKIFEPGCAEPRKKPEEITVGYAVPVSKHRYLGEITIQYGSGYERPEILRRLRLEAAACGADGMLLGSFSRVDSKWKWADKAANDSFDTSGFRLIVTLYRFDDDQR</sequence>
<organism evidence="1 2">
    <name type="scientific">Turneriella parva (strain ATCC BAA-1111 / DSM 21527 / NCTC 11395 / H)</name>
    <name type="common">Leptospira parva</name>
    <dbReference type="NCBI Taxonomy" id="869212"/>
    <lineage>
        <taxon>Bacteria</taxon>
        <taxon>Pseudomonadati</taxon>
        <taxon>Spirochaetota</taxon>
        <taxon>Spirochaetia</taxon>
        <taxon>Leptospirales</taxon>
        <taxon>Leptospiraceae</taxon>
        <taxon>Turneriella</taxon>
    </lineage>
</organism>
<name>I4B179_TURPD</name>
<keyword evidence="2" id="KW-1185">Reference proteome</keyword>
<dbReference type="AlphaFoldDB" id="I4B179"/>
<dbReference type="EMBL" id="CP002959">
    <property type="protein sequence ID" value="AFM11036.1"/>
    <property type="molecule type" value="Genomic_DNA"/>
</dbReference>